<gene>
    <name evidence="2" type="ORF">PROFUN_06637</name>
</gene>
<proteinExistence type="predicted"/>
<dbReference type="GO" id="GO:0051260">
    <property type="term" value="P:protein homooligomerization"/>
    <property type="evidence" value="ECO:0007669"/>
    <property type="project" value="InterPro"/>
</dbReference>
<dbReference type="SUPFAM" id="SSF54695">
    <property type="entry name" value="POZ domain"/>
    <property type="match status" value="1"/>
</dbReference>
<dbReference type="Proteomes" id="UP000241769">
    <property type="component" value="Unassembled WGS sequence"/>
</dbReference>
<dbReference type="AlphaFoldDB" id="A0A2P6MSW1"/>
<keyword evidence="3" id="KW-1185">Reference proteome</keyword>
<evidence type="ECO:0000259" key="1">
    <source>
        <dbReference type="Pfam" id="PF02214"/>
    </source>
</evidence>
<accession>A0A2P6MSW1</accession>
<feature type="domain" description="Potassium channel tetramerisation-type BTB" evidence="1">
    <location>
        <begin position="17"/>
        <end position="100"/>
    </location>
</feature>
<evidence type="ECO:0000313" key="2">
    <source>
        <dbReference type="EMBL" id="PRP74776.1"/>
    </source>
</evidence>
<organism evidence="2 3">
    <name type="scientific">Planoprotostelium fungivorum</name>
    <dbReference type="NCBI Taxonomy" id="1890364"/>
    <lineage>
        <taxon>Eukaryota</taxon>
        <taxon>Amoebozoa</taxon>
        <taxon>Evosea</taxon>
        <taxon>Variosea</taxon>
        <taxon>Cavosteliida</taxon>
        <taxon>Cavosteliaceae</taxon>
        <taxon>Planoprotostelium</taxon>
    </lineage>
</organism>
<dbReference type="Pfam" id="PF02214">
    <property type="entry name" value="BTB_2"/>
    <property type="match status" value="1"/>
</dbReference>
<name>A0A2P6MSW1_9EUKA</name>
<dbReference type="EMBL" id="MDYQ01000441">
    <property type="protein sequence ID" value="PRP74776.1"/>
    <property type="molecule type" value="Genomic_DNA"/>
</dbReference>
<dbReference type="InterPro" id="IPR011333">
    <property type="entry name" value="SKP1/BTB/POZ_sf"/>
</dbReference>
<reference evidence="2 3" key="1">
    <citation type="journal article" date="2018" name="Genome Biol. Evol.">
        <title>Multiple Roots of Fruiting Body Formation in Amoebozoa.</title>
        <authorList>
            <person name="Hillmann F."/>
            <person name="Forbes G."/>
            <person name="Novohradska S."/>
            <person name="Ferling I."/>
            <person name="Riege K."/>
            <person name="Groth M."/>
            <person name="Westermann M."/>
            <person name="Marz M."/>
            <person name="Spaller T."/>
            <person name="Winckler T."/>
            <person name="Schaap P."/>
            <person name="Glockner G."/>
        </authorList>
    </citation>
    <scope>NUCLEOTIDE SEQUENCE [LARGE SCALE GENOMIC DNA]</scope>
    <source>
        <strain evidence="2 3">Jena</strain>
    </source>
</reference>
<protein>
    <recommendedName>
        <fullName evidence="1">Potassium channel tetramerisation-type BTB domain-containing protein</fullName>
    </recommendedName>
</protein>
<evidence type="ECO:0000313" key="3">
    <source>
        <dbReference type="Proteomes" id="UP000241769"/>
    </source>
</evidence>
<dbReference type="Gene3D" id="3.30.710.10">
    <property type="entry name" value="Potassium Channel Kv1.1, Chain A"/>
    <property type="match status" value="1"/>
</dbReference>
<comment type="caution">
    <text evidence="2">The sequence shown here is derived from an EMBL/GenBank/DDBJ whole genome shotgun (WGS) entry which is preliminary data.</text>
</comment>
<dbReference type="InterPro" id="IPR003131">
    <property type="entry name" value="T1-type_BTB"/>
</dbReference>
<dbReference type="InParanoid" id="A0A2P6MSW1"/>
<sequence length="256" mass="29234">MEAAKTEPEIDRVEFLVGDEIFSLNRADVQKHQPNLLSMLLSNEENDRMKVEKDNHGRIIIRRAATFFPAVVTWLESSKVLGWIKEEIRKEADYYNLSEMVKAMHIDADEFPRFDGAYFPSDTYCSSCGGRTCTQGHGRIVFQKEPAKAYTNTDYKRESSWERSMVGVRFQMDYRDAELLPSGHPTMYILLKNENPPTILTIDGSYITISSSETNPFDAPIDVVTGKLGNSQNVSFWRDFRLIDFKITIPVPEGNG</sequence>